<gene>
    <name evidence="8" type="ORF">QBC36DRAFT_351065</name>
</gene>
<dbReference type="Gene3D" id="1.20.120.1900">
    <property type="entry name" value="Gamma-tubulin complex, C-terminal domain"/>
    <property type="match status" value="1"/>
</dbReference>
<sequence>MAGLHDVNIYTNSFFSDARLKITPLKKETTYKDDNNDPSNLFAIPDFWRPSNWLGESIEEINKQNPLFSWGSDVSQDGLISAHLQDHIVPDLGSENDDAFFKLPPILKDLVAQHTQAPETDIVQDEDQPELDDAISSEEEDFWLLPNDVISTKPQYKTWESFESTKEGPTSPGFITEAGPAAFDSIIAASNNNTDDTPPDILDNSIYSACLLALALGRSSLLFAWDSAQNSFTKTAPQLRTSGITLDLIKAIDRLCLDCGNCMRHLQYYSETAYASSSSSPTRIAFAGVIARLITTVGSELSTRSRNVRSILQLQALVQPVHTVLSYFKGLVKKVATAKTDEAMLSALFQAVQAAEYKDDLLRAATNQVLRIVSRPWADFVEEWIGIKVEEGIPISKTGSGKEFVRVADKMWVDDQGFELDEPEYFLDEAKMPSFVPADMAESIFETGRNLRFLREHHPDHPLSRPDVVSLTNPPKLEWEFEWGAISKLEGRVNEYRDAVSRVLEGGSFLTGTTNTTHSDSSDRDTGELLTVFGKPEAEVASSVLASIRRLDEPLLEPPPSDNLVVLLKSHLYSPLLFTHQPSLSPHTSLLPLLSFSPLLTCQSELLSHLTTKLLFTAHSLRLHLSLLNQSFLLSSGLLVSRLSSALFDPESSTTERHKGVALGGSGSLGLRLGSTRRTWPPASSELRLALMGVLSDSLSPSVQGQLPGDLSFAIRHDLTQEEIDRCMNVDSLSALDFLRLSYTTPPPLRGVITPQILAKFDRISRLLVQILRMLHVANTLFHSFARPGEQESSSNVTLRFAIEARHFILAISSYFFDVGIAKTWRGFETWLDTVETSLHNDNIDGEVVTAISPEMLRQKQESTLDTIMSCLLLRKRQQPVMGLLEEILTLILIFARLVRVRQIDQHLGIRGEEEDEEESQQLYKKFHRKVDVFVTVLQGLSEKTPTAEGRRDENTVEMLLAKLDLEGWYGKKR</sequence>
<dbReference type="InterPro" id="IPR042241">
    <property type="entry name" value="GCP_C_sf"/>
</dbReference>
<feature type="domain" description="Gamma tubulin complex component protein N-terminal" evidence="7">
    <location>
        <begin position="211"/>
        <end position="461"/>
    </location>
</feature>
<dbReference type="EMBL" id="MU866083">
    <property type="protein sequence ID" value="KAK4181883.1"/>
    <property type="molecule type" value="Genomic_DNA"/>
</dbReference>
<comment type="similarity">
    <text evidence="1 5">Belongs to the TUBGCP family.</text>
</comment>
<reference evidence="8" key="2">
    <citation type="submission" date="2023-05" db="EMBL/GenBank/DDBJ databases">
        <authorList>
            <consortium name="Lawrence Berkeley National Laboratory"/>
            <person name="Steindorff A."/>
            <person name="Hensen N."/>
            <person name="Bonometti L."/>
            <person name="Westerberg I."/>
            <person name="Brannstrom I.O."/>
            <person name="Guillou S."/>
            <person name="Cros-Aarteil S."/>
            <person name="Calhoun S."/>
            <person name="Haridas S."/>
            <person name="Kuo A."/>
            <person name="Mondo S."/>
            <person name="Pangilinan J."/>
            <person name="Riley R."/>
            <person name="Labutti K."/>
            <person name="Andreopoulos B."/>
            <person name="Lipzen A."/>
            <person name="Chen C."/>
            <person name="Yanf M."/>
            <person name="Daum C."/>
            <person name="Ng V."/>
            <person name="Clum A."/>
            <person name="Ohm R."/>
            <person name="Martin F."/>
            <person name="Silar P."/>
            <person name="Natvig D."/>
            <person name="Lalanne C."/>
            <person name="Gautier V."/>
            <person name="Ament-Velasquez S.L."/>
            <person name="Kruys A."/>
            <person name="Hutchinson M.I."/>
            <person name="Powell A.J."/>
            <person name="Barry K."/>
            <person name="Miller A.N."/>
            <person name="Grigoriev I.V."/>
            <person name="Debuchy R."/>
            <person name="Gladieux P."/>
            <person name="Thoren M.H."/>
            <person name="Johannesson H."/>
        </authorList>
    </citation>
    <scope>NUCLEOTIDE SEQUENCE</scope>
    <source>
        <strain evidence="8">CBS 892.96</strain>
    </source>
</reference>
<organism evidence="8 9">
    <name type="scientific">Triangularia setosa</name>
    <dbReference type="NCBI Taxonomy" id="2587417"/>
    <lineage>
        <taxon>Eukaryota</taxon>
        <taxon>Fungi</taxon>
        <taxon>Dikarya</taxon>
        <taxon>Ascomycota</taxon>
        <taxon>Pezizomycotina</taxon>
        <taxon>Sordariomycetes</taxon>
        <taxon>Sordariomycetidae</taxon>
        <taxon>Sordariales</taxon>
        <taxon>Podosporaceae</taxon>
        <taxon>Triangularia</taxon>
    </lineage>
</organism>
<dbReference type="InterPro" id="IPR007259">
    <property type="entry name" value="GCP"/>
</dbReference>
<dbReference type="Proteomes" id="UP001302321">
    <property type="component" value="Unassembled WGS sequence"/>
</dbReference>
<dbReference type="PANTHER" id="PTHR19302:SF70">
    <property type="entry name" value="GAMMA-TUBULIN COMPLEX COMPONENT 6"/>
    <property type="match status" value="1"/>
</dbReference>
<dbReference type="GO" id="GO:0007020">
    <property type="term" value="P:microtubule nucleation"/>
    <property type="evidence" value="ECO:0007669"/>
    <property type="project" value="InterPro"/>
</dbReference>
<dbReference type="GO" id="GO:0051321">
    <property type="term" value="P:meiotic cell cycle"/>
    <property type="evidence" value="ECO:0007669"/>
    <property type="project" value="TreeGrafter"/>
</dbReference>
<comment type="caution">
    <text evidence="8">The sequence shown here is derived from an EMBL/GenBank/DDBJ whole genome shotgun (WGS) entry which is preliminary data.</text>
</comment>
<dbReference type="Pfam" id="PF17681">
    <property type="entry name" value="GCP_N_terminal"/>
    <property type="match status" value="1"/>
</dbReference>
<dbReference type="InterPro" id="IPR041470">
    <property type="entry name" value="GCP_N"/>
</dbReference>
<keyword evidence="3 5" id="KW-0493">Microtubule</keyword>
<dbReference type="GO" id="GO:0005816">
    <property type="term" value="C:spindle pole body"/>
    <property type="evidence" value="ECO:0007669"/>
    <property type="project" value="UniProtKB-ARBA"/>
</dbReference>
<evidence type="ECO:0000256" key="5">
    <source>
        <dbReference type="RuleBase" id="RU363050"/>
    </source>
</evidence>
<evidence type="ECO:0000256" key="4">
    <source>
        <dbReference type="ARBA" id="ARBA00023212"/>
    </source>
</evidence>
<dbReference type="PANTHER" id="PTHR19302">
    <property type="entry name" value="GAMMA TUBULIN COMPLEX PROTEIN"/>
    <property type="match status" value="1"/>
</dbReference>
<comment type="subcellular location">
    <subcellularLocation>
        <location evidence="5">Cytoplasm</location>
        <location evidence="5">Cytoskeleton</location>
        <location evidence="5">Microtubule organizing center</location>
    </subcellularLocation>
</comment>
<evidence type="ECO:0000256" key="2">
    <source>
        <dbReference type="ARBA" id="ARBA00022490"/>
    </source>
</evidence>
<accession>A0AAN7AC75</accession>
<protein>
    <recommendedName>
        <fullName evidence="5">Spindle pole body component</fullName>
    </recommendedName>
</protein>
<dbReference type="GO" id="GO:0005874">
    <property type="term" value="C:microtubule"/>
    <property type="evidence" value="ECO:0007669"/>
    <property type="project" value="UniProtKB-KW"/>
</dbReference>
<dbReference type="Pfam" id="PF04130">
    <property type="entry name" value="GCP_C_terminal"/>
    <property type="match status" value="1"/>
</dbReference>
<dbReference type="AlphaFoldDB" id="A0AAN7AC75"/>
<dbReference type="GO" id="GO:0051011">
    <property type="term" value="F:microtubule minus-end binding"/>
    <property type="evidence" value="ECO:0007669"/>
    <property type="project" value="TreeGrafter"/>
</dbReference>
<name>A0AAN7AC75_9PEZI</name>
<dbReference type="GO" id="GO:0000278">
    <property type="term" value="P:mitotic cell cycle"/>
    <property type="evidence" value="ECO:0007669"/>
    <property type="project" value="TreeGrafter"/>
</dbReference>
<dbReference type="GO" id="GO:0051225">
    <property type="term" value="P:spindle assembly"/>
    <property type="evidence" value="ECO:0007669"/>
    <property type="project" value="TreeGrafter"/>
</dbReference>
<evidence type="ECO:0000259" key="7">
    <source>
        <dbReference type="Pfam" id="PF17681"/>
    </source>
</evidence>
<evidence type="ECO:0000313" key="8">
    <source>
        <dbReference type="EMBL" id="KAK4181883.1"/>
    </source>
</evidence>
<keyword evidence="2 5" id="KW-0963">Cytoplasm</keyword>
<dbReference type="GO" id="GO:0000930">
    <property type="term" value="C:gamma-tubulin complex"/>
    <property type="evidence" value="ECO:0007669"/>
    <property type="project" value="TreeGrafter"/>
</dbReference>
<evidence type="ECO:0000256" key="3">
    <source>
        <dbReference type="ARBA" id="ARBA00022701"/>
    </source>
</evidence>
<keyword evidence="4 5" id="KW-0206">Cytoskeleton</keyword>
<reference evidence="8" key="1">
    <citation type="journal article" date="2023" name="Mol. Phylogenet. Evol.">
        <title>Genome-scale phylogeny and comparative genomics of the fungal order Sordariales.</title>
        <authorList>
            <person name="Hensen N."/>
            <person name="Bonometti L."/>
            <person name="Westerberg I."/>
            <person name="Brannstrom I.O."/>
            <person name="Guillou S."/>
            <person name="Cros-Aarteil S."/>
            <person name="Calhoun S."/>
            <person name="Haridas S."/>
            <person name="Kuo A."/>
            <person name="Mondo S."/>
            <person name="Pangilinan J."/>
            <person name="Riley R."/>
            <person name="LaButti K."/>
            <person name="Andreopoulos B."/>
            <person name="Lipzen A."/>
            <person name="Chen C."/>
            <person name="Yan M."/>
            <person name="Daum C."/>
            <person name="Ng V."/>
            <person name="Clum A."/>
            <person name="Steindorff A."/>
            <person name="Ohm R.A."/>
            <person name="Martin F."/>
            <person name="Silar P."/>
            <person name="Natvig D.O."/>
            <person name="Lalanne C."/>
            <person name="Gautier V."/>
            <person name="Ament-Velasquez S.L."/>
            <person name="Kruys A."/>
            <person name="Hutchinson M.I."/>
            <person name="Powell A.J."/>
            <person name="Barry K."/>
            <person name="Miller A.N."/>
            <person name="Grigoriev I.V."/>
            <person name="Debuchy R."/>
            <person name="Gladieux P."/>
            <person name="Hiltunen Thoren M."/>
            <person name="Johannesson H."/>
        </authorList>
    </citation>
    <scope>NUCLEOTIDE SEQUENCE</scope>
    <source>
        <strain evidence="8">CBS 892.96</strain>
    </source>
</reference>
<feature type="domain" description="Gamma tubulin complex component C-terminal" evidence="6">
    <location>
        <begin position="621"/>
        <end position="970"/>
    </location>
</feature>
<evidence type="ECO:0000256" key="1">
    <source>
        <dbReference type="ARBA" id="ARBA00010337"/>
    </source>
</evidence>
<dbReference type="GO" id="GO:0031122">
    <property type="term" value="P:cytoplasmic microtubule organization"/>
    <property type="evidence" value="ECO:0007669"/>
    <property type="project" value="TreeGrafter"/>
</dbReference>
<evidence type="ECO:0000313" key="9">
    <source>
        <dbReference type="Proteomes" id="UP001302321"/>
    </source>
</evidence>
<evidence type="ECO:0000259" key="6">
    <source>
        <dbReference type="Pfam" id="PF04130"/>
    </source>
</evidence>
<keyword evidence="9" id="KW-1185">Reference proteome</keyword>
<dbReference type="GO" id="GO:0000922">
    <property type="term" value="C:spindle pole"/>
    <property type="evidence" value="ECO:0007669"/>
    <property type="project" value="InterPro"/>
</dbReference>
<dbReference type="InterPro" id="IPR040457">
    <property type="entry name" value="GCP_C"/>
</dbReference>
<proteinExistence type="inferred from homology"/>
<dbReference type="GO" id="GO:0043015">
    <property type="term" value="F:gamma-tubulin binding"/>
    <property type="evidence" value="ECO:0007669"/>
    <property type="project" value="InterPro"/>
</dbReference>